<gene>
    <name evidence="2" type="primary">SBOV16411</name>
    <name evidence="2" type="ORF">NCTC7295_02759</name>
</gene>
<organism evidence="2 3">
    <name type="scientific">Salmonella enterica subsp. arizonae</name>
    <dbReference type="NCBI Taxonomy" id="59203"/>
    <lineage>
        <taxon>Bacteria</taxon>
        <taxon>Pseudomonadati</taxon>
        <taxon>Pseudomonadota</taxon>
        <taxon>Gammaproteobacteria</taxon>
        <taxon>Enterobacterales</taxon>
        <taxon>Enterobacteriaceae</taxon>
        <taxon>Salmonella</taxon>
    </lineage>
</organism>
<evidence type="ECO:0000313" key="2">
    <source>
        <dbReference type="EMBL" id="SUG15100.1"/>
    </source>
</evidence>
<dbReference type="AlphaFoldDB" id="A0A379S4T0"/>
<name>A0A379S4T0_SALER</name>
<feature type="transmembrane region" description="Helical" evidence="1">
    <location>
        <begin position="96"/>
        <end position="117"/>
    </location>
</feature>
<feature type="transmembrane region" description="Helical" evidence="1">
    <location>
        <begin position="54"/>
        <end position="76"/>
    </location>
</feature>
<evidence type="ECO:0000313" key="3">
    <source>
        <dbReference type="Proteomes" id="UP000254124"/>
    </source>
</evidence>
<keyword evidence="1" id="KW-0812">Transmembrane</keyword>
<accession>A0A379S4T0</accession>
<keyword evidence="1" id="KW-0472">Membrane</keyword>
<proteinExistence type="predicted"/>
<sequence>MAIFIVAWGVGILLFFVVKQKAHINNLSFLRLFLAAISFFIPIVIEFSILTNSFLWELFFVVLLVALFLSVGIRFYSKLMPVICFTQLSWVRKHCFTIIMVGFIIYFWLFSFFVGLYKPQLKKEYEMILYDGGWYYVLARYHDSFVLSKSFTKDNNRFIIFRPEDGHSYEIALVKVRL</sequence>
<keyword evidence="1" id="KW-1133">Transmembrane helix</keyword>
<dbReference type="Proteomes" id="UP000254124">
    <property type="component" value="Unassembled WGS sequence"/>
</dbReference>
<reference evidence="2 3" key="1">
    <citation type="submission" date="2018-06" db="EMBL/GenBank/DDBJ databases">
        <authorList>
            <consortium name="Pathogen Informatics"/>
            <person name="Doyle S."/>
        </authorList>
    </citation>
    <scope>NUCLEOTIDE SEQUENCE [LARGE SCALE GENOMIC DNA]</scope>
    <source>
        <strain evidence="2 3">NCTC7295</strain>
    </source>
</reference>
<evidence type="ECO:0000256" key="1">
    <source>
        <dbReference type="SAM" id="Phobius"/>
    </source>
</evidence>
<dbReference type="EMBL" id="UGWZ01000001">
    <property type="protein sequence ID" value="SUG15100.1"/>
    <property type="molecule type" value="Genomic_DNA"/>
</dbReference>
<feature type="transmembrane region" description="Helical" evidence="1">
    <location>
        <begin position="29"/>
        <end position="47"/>
    </location>
</feature>
<protein>
    <submittedName>
        <fullName evidence="2">Putative inner membrane protein</fullName>
    </submittedName>
</protein>